<keyword evidence="3" id="KW-1185">Reference proteome</keyword>
<gene>
    <name evidence="2" type="ORF">Mlaev_00753</name>
</gene>
<keyword evidence="1" id="KW-0812">Transmembrane</keyword>
<feature type="transmembrane region" description="Helical" evidence="1">
    <location>
        <begin position="83"/>
        <end position="101"/>
    </location>
</feature>
<dbReference type="RefSeq" id="WP_061682027.1">
    <property type="nucleotide sequence ID" value="NZ_BAABEE010000001.1"/>
</dbReference>
<proteinExistence type="predicted"/>
<reference evidence="2 3" key="1">
    <citation type="submission" date="2016-01" db="EMBL/GenBank/DDBJ databases">
        <title>Draft genome sequences of Microbacterium laevaniformans LCDC 91-0039 and the type strain of Microbacterium hominis LCDC 84-209.</title>
        <authorList>
            <person name="Bernier A.-M."/>
            <person name="Bernard K."/>
        </authorList>
    </citation>
    <scope>NUCLEOTIDE SEQUENCE [LARGE SCALE GENOMIC DNA]</scope>
    <source>
        <strain evidence="2 3">LCDC 91-0039</strain>
    </source>
</reference>
<dbReference type="AlphaFoldDB" id="A0A150HGT2"/>
<evidence type="ECO:0008006" key="4">
    <source>
        <dbReference type="Google" id="ProtNLM"/>
    </source>
</evidence>
<evidence type="ECO:0000313" key="3">
    <source>
        <dbReference type="Proteomes" id="UP000075357"/>
    </source>
</evidence>
<accession>A0A150HGT2</accession>
<dbReference type="PATRIC" id="fig|36807.3.peg.776"/>
<keyword evidence="1" id="KW-0472">Membrane</keyword>
<feature type="transmembrane region" description="Helical" evidence="1">
    <location>
        <begin position="7"/>
        <end position="27"/>
    </location>
</feature>
<dbReference type="Proteomes" id="UP000075357">
    <property type="component" value="Unassembled WGS sequence"/>
</dbReference>
<dbReference type="EMBL" id="LRAD01000020">
    <property type="protein sequence ID" value="KXZ61329.1"/>
    <property type="molecule type" value="Genomic_DNA"/>
</dbReference>
<feature type="transmembrane region" description="Helical" evidence="1">
    <location>
        <begin position="39"/>
        <end position="62"/>
    </location>
</feature>
<evidence type="ECO:0000313" key="2">
    <source>
        <dbReference type="EMBL" id="KXZ61329.1"/>
    </source>
</evidence>
<comment type="caution">
    <text evidence="2">The sequence shown here is derived from an EMBL/GenBank/DDBJ whole genome shotgun (WGS) entry which is preliminary data.</text>
</comment>
<feature type="transmembrane region" description="Helical" evidence="1">
    <location>
        <begin position="107"/>
        <end position="130"/>
    </location>
</feature>
<evidence type="ECO:0000256" key="1">
    <source>
        <dbReference type="SAM" id="Phobius"/>
    </source>
</evidence>
<keyword evidence="1" id="KW-1133">Transmembrane helix</keyword>
<protein>
    <recommendedName>
        <fullName evidence="4">DUF2178 domain-containing protein</fullName>
    </recommendedName>
</protein>
<dbReference type="STRING" id="36807.Mlaev_00753"/>
<sequence length="135" mass="14549">MSYEERNTWAFIVIAPVGYALYLVLSFMTGGGPLDAETYVWPMAWAITGGIVAGILTGIVIGMAGSRRVDQRDKEIGWFGSRIGNMMIVLGGVGALVLCFMDASQVYVANVLYLGFVLAAILQSAAKLVAYRRGF</sequence>
<name>A0A150HGT2_9MICO</name>
<organism evidence="2 3">
    <name type="scientific">Microbacterium laevaniformans</name>
    <dbReference type="NCBI Taxonomy" id="36807"/>
    <lineage>
        <taxon>Bacteria</taxon>
        <taxon>Bacillati</taxon>
        <taxon>Actinomycetota</taxon>
        <taxon>Actinomycetes</taxon>
        <taxon>Micrococcales</taxon>
        <taxon>Microbacteriaceae</taxon>
        <taxon>Microbacterium</taxon>
    </lineage>
</organism>